<dbReference type="PANTHER" id="PTHR22801:SF63">
    <property type="entry name" value="C-TYPE LECTIN DOMAIN-CONTAINING PROTEIN"/>
    <property type="match status" value="1"/>
</dbReference>
<dbReference type="InterPro" id="IPR016187">
    <property type="entry name" value="CTDL_fold"/>
</dbReference>
<reference evidence="4" key="1">
    <citation type="submission" date="2025-08" db="UniProtKB">
        <authorList>
            <consortium name="RefSeq"/>
        </authorList>
    </citation>
    <scope>IDENTIFICATION</scope>
</reference>
<feature type="domain" description="C-type lectin" evidence="2">
    <location>
        <begin position="28"/>
        <end position="135"/>
    </location>
</feature>
<dbReference type="PANTHER" id="PTHR22801">
    <property type="entry name" value="LITHOSTATHINE"/>
    <property type="match status" value="1"/>
</dbReference>
<dbReference type="CDD" id="cd00037">
    <property type="entry name" value="CLECT"/>
    <property type="match status" value="2"/>
</dbReference>
<proteinExistence type="predicted"/>
<feature type="chain" id="PRO_5034545420" evidence="1">
    <location>
        <begin position="19"/>
        <end position="245"/>
    </location>
</feature>
<dbReference type="InterPro" id="IPR050801">
    <property type="entry name" value="Ca-Dep_Lectins_ImmuneDev"/>
</dbReference>
<dbReference type="SMART" id="SM00034">
    <property type="entry name" value="CLECT"/>
    <property type="match status" value="1"/>
</dbReference>
<organism evidence="3 4">
    <name type="scientific">Hyalella azteca</name>
    <name type="common">Amphipod</name>
    <dbReference type="NCBI Taxonomy" id="294128"/>
    <lineage>
        <taxon>Eukaryota</taxon>
        <taxon>Metazoa</taxon>
        <taxon>Ecdysozoa</taxon>
        <taxon>Arthropoda</taxon>
        <taxon>Crustacea</taxon>
        <taxon>Multicrustacea</taxon>
        <taxon>Malacostraca</taxon>
        <taxon>Eumalacostraca</taxon>
        <taxon>Peracarida</taxon>
        <taxon>Amphipoda</taxon>
        <taxon>Senticaudata</taxon>
        <taxon>Talitrida</taxon>
        <taxon>Talitroidea</taxon>
        <taxon>Hyalellidae</taxon>
        <taxon>Hyalella</taxon>
    </lineage>
</organism>
<dbReference type="InterPro" id="IPR001304">
    <property type="entry name" value="C-type_lectin-like"/>
</dbReference>
<dbReference type="KEGG" id="hazt:108675932"/>
<dbReference type="GeneID" id="108675932"/>
<keyword evidence="1" id="KW-0732">Signal</keyword>
<dbReference type="SUPFAM" id="SSF56436">
    <property type="entry name" value="C-type lectin-like"/>
    <property type="match status" value="2"/>
</dbReference>
<name>A0A8B7P0J0_HYAAZ</name>
<gene>
    <name evidence="4" type="primary">LOC108675932</name>
</gene>
<accession>A0A8B7P0J0</accession>
<dbReference type="RefSeq" id="XP_018019475.1">
    <property type="nucleotide sequence ID" value="XM_018163986.1"/>
</dbReference>
<dbReference type="InterPro" id="IPR016186">
    <property type="entry name" value="C-type_lectin-like/link_sf"/>
</dbReference>
<dbReference type="OrthoDB" id="6154520at2759"/>
<sequence>MFPMKIICLLALVMSAVAIECPAGYEVVGSTCIHRLPGGYFKYDDAVNYCRRNFGRLPVLADCASFTEVATYVDDGGSTDAHNGYWLGATSPAPNHVWQWSDGTALQMGAPYWAANTRDIKREPHGGTGENCAHINPDRGWSIHDFACDRSNVYPVCSILPVHGYSPDGYWIGGSDCALEGQWRWTNGSPMVMGLPYWGITGEGTLEPDQPGVENCLELSTLWRYRFSNTQCTNTRRVICEARPL</sequence>
<feature type="signal peptide" evidence="1">
    <location>
        <begin position="1"/>
        <end position="18"/>
    </location>
</feature>
<dbReference type="PROSITE" id="PS50041">
    <property type="entry name" value="C_TYPE_LECTIN_2"/>
    <property type="match status" value="2"/>
</dbReference>
<evidence type="ECO:0000259" key="2">
    <source>
        <dbReference type="PROSITE" id="PS50041"/>
    </source>
</evidence>
<evidence type="ECO:0000313" key="4">
    <source>
        <dbReference type="RefSeq" id="XP_018019475.1"/>
    </source>
</evidence>
<dbReference type="Pfam" id="PF00059">
    <property type="entry name" value="Lectin_C"/>
    <property type="match status" value="2"/>
</dbReference>
<keyword evidence="3" id="KW-1185">Reference proteome</keyword>
<evidence type="ECO:0000256" key="1">
    <source>
        <dbReference type="SAM" id="SignalP"/>
    </source>
</evidence>
<dbReference type="AlphaFoldDB" id="A0A8B7P0J0"/>
<evidence type="ECO:0000313" key="3">
    <source>
        <dbReference type="Proteomes" id="UP000694843"/>
    </source>
</evidence>
<dbReference type="Gene3D" id="3.10.100.10">
    <property type="entry name" value="Mannose-Binding Protein A, subunit A"/>
    <property type="match status" value="2"/>
</dbReference>
<dbReference type="Proteomes" id="UP000694843">
    <property type="component" value="Unplaced"/>
</dbReference>
<feature type="domain" description="C-type lectin" evidence="2">
    <location>
        <begin position="128"/>
        <end position="241"/>
    </location>
</feature>
<protein>
    <submittedName>
        <fullName evidence="4">C-type lectin domain family 10 member A</fullName>
    </submittedName>
</protein>